<name>A0ABS9XUQ9_9ACTN</name>
<protein>
    <submittedName>
        <fullName evidence="2">Uncharacterized protein</fullName>
    </submittedName>
</protein>
<keyword evidence="3" id="KW-1185">Reference proteome</keyword>
<dbReference type="RefSeq" id="WP_016432608.1">
    <property type="nucleotide sequence ID" value="NZ_JALDAX010000024.1"/>
</dbReference>
<gene>
    <name evidence="2" type="ORF">MQN93_39475</name>
</gene>
<accession>A0ABS9XUQ9</accession>
<dbReference type="EMBL" id="JALDAX010000024">
    <property type="protein sequence ID" value="MCI3245795.1"/>
    <property type="molecule type" value="Genomic_DNA"/>
</dbReference>
<proteinExistence type="predicted"/>
<reference evidence="2" key="1">
    <citation type="submission" date="2022-03" db="EMBL/GenBank/DDBJ databases">
        <title>Streptomyces 7R015 and 7R016 isolated from Barleria lupulina in Thailand.</title>
        <authorList>
            <person name="Kanchanasin P."/>
            <person name="Phongsopitanun W."/>
            <person name="Tanasupawat S."/>
        </authorList>
    </citation>
    <scope>NUCLEOTIDE SEQUENCE</scope>
    <source>
        <strain evidence="2">7R016</strain>
    </source>
</reference>
<evidence type="ECO:0000313" key="3">
    <source>
        <dbReference type="Proteomes" id="UP001165270"/>
    </source>
</evidence>
<sequence>MNSPDLELTMDKAVAVTSDLHVRLPGRFPYACSDPHSVRGSETVLPDIDRFPEKPSGR</sequence>
<dbReference type="Proteomes" id="UP001165270">
    <property type="component" value="Unassembled WGS sequence"/>
</dbReference>
<evidence type="ECO:0000256" key="1">
    <source>
        <dbReference type="SAM" id="MobiDB-lite"/>
    </source>
</evidence>
<comment type="caution">
    <text evidence="2">The sequence shown here is derived from an EMBL/GenBank/DDBJ whole genome shotgun (WGS) entry which is preliminary data.</text>
</comment>
<organism evidence="2 3">
    <name type="scientific">Streptomyces spinosisporus</name>
    <dbReference type="NCBI Taxonomy" id="2927582"/>
    <lineage>
        <taxon>Bacteria</taxon>
        <taxon>Bacillati</taxon>
        <taxon>Actinomycetota</taxon>
        <taxon>Actinomycetes</taxon>
        <taxon>Kitasatosporales</taxon>
        <taxon>Streptomycetaceae</taxon>
        <taxon>Streptomyces</taxon>
    </lineage>
</organism>
<feature type="region of interest" description="Disordered" evidence="1">
    <location>
        <begin position="35"/>
        <end position="58"/>
    </location>
</feature>
<feature type="compositionally biased region" description="Basic and acidic residues" evidence="1">
    <location>
        <begin position="47"/>
        <end position="58"/>
    </location>
</feature>
<evidence type="ECO:0000313" key="2">
    <source>
        <dbReference type="EMBL" id="MCI3245795.1"/>
    </source>
</evidence>